<proteinExistence type="predicted"/>
<dbReference type="InterPro" id="IPR032675">
    <property type="entry name" value="LRR_dom_sf"/>
</dbReference>
<comment type="caution">
    <text evidence="2">The sequence shown here is derived from an EMBL/GenBank/DDBJ whole genome shotgun (WGS) entry which is preliminary data.</text>
</comment>
<accession>A0A0P7BFM5</accession>
<sequence>MGLPRALLLLLHLADRAVSSDGDDRWTPHSPCPTEIKAIVPIGAPFGTHDEVHAAMKTCPNITELDLHAAPFGCVEFPNRYNLPFNLEGSDRYLSSPQVLKLDGYDFDEREWKTLDRELDSLKRLRPRFFSLDSRWSSDEYTWVSWFGNVLRFVDYGLTWVYSGNAFKWYRASQLPPKMQNKTNLDLWLEAMDFSHIHTLAIKSGGLNNDSVVHRLPARLSSLRSLTIQGPWIDNASPLPKIPPAGDFILAFPPSSLTNLTWLDSGSCGEEVFDIVLQHHGETLQQLEWRNAEVMHYPRPAISIDQIQQLGTLAPRLQDLTIDLNREEDSWPLTKLDALGSNLPNLTNLTIYFELVSECGRKQRDDHGGGRCTESEYLAQPLLNPHSATEIFKRLRAAKVGEELTAVHFRSGDWTQSWGDEPPIWDHYRMDDMVVRVDCSVINEEGTRKGVEKWCRGDEVPQDKWEATHGDSYHETIDYEVEDYDSVV</sequence>
<evidence type="ECO:0008006" key="4">
    <source>
        <dbReference type="Google" id="ProtNLM"/>
    </source>
</evidence>
<evidence type="ECO:0000313" key="2">
    <source>
        <dbReference type="EMBL" id="KPM41855.1"/>
    </source>
</evidence>
<feature type="chain" id="PRO_5006135764" description="F-box domain-containing protein" evidence="1">
    <location>
        <begin position="20"/>
        <end position="488"/>
    </location>
</feature>
<keyword evidence="1" id="KW-0732">Signal</keyword>
<dbReference type="SUPFAM" id="SSF52047">
    <property type="entry name" value="RNI-like"/>
    <property type="match status" value="1"/>
</dbReference>
<dbReference type="AlphaFoldDB" id="A0A0P7BFM5"/>
<dbReference type="EMBL" id="LKCW01000058">
    <property type="protein sequence ID" value="KPM41855.1"/>
    <property type="molecule type" value="Genomic_DNA"/>
</dbReference>
<organism evidence="2 3">
    <name type="scientific">Neonectria ditissima</name>
    <dbReference type="NCBI Taxonomy" id="78410"/>
    <lineage>
        <taxon>Eukaryota</taxon>
        <taxon>Fungi</taxon>
        <taxon>Dikarya</taxon>
        <taxon>Ascomycota</taxon>
        <taxon>Pezizomycotina</taxon>
        <taxon>Sordariomycetes</taxon>
        <taxon>Hypocreomycetidae</taxon>
        <taxon>Hypocreales</taxon>
        <taxon>Nectriaceae</taxon>
        <taxon>Neonectria</taxon>
    </lineage>
</organism>
<name>A0A0P7BFM5_9HYPO</name>
<reference evidence="2 3" key="1">
    <citation type="submission" date="2015-09" db="EMBL/GenBank/DDBJ databases">
        <title>Draft genome of a European isolate of the apple canker pathogen Neonectria ditissima.</title>
        <authorList>
            <person name="Gomez-Cortecero A."/>
            <person name="Harrison R.J."/>
            <person name="Armitage A.D."/>
        </authorList>
    </citation>
    <scope>NUCLEOTIDE SEQUENCE [LARGE SCALE GENOMIC DNA]</scope>
    <source>
        <strain evidence="2 3">R09/05</strain>
    </source>
</reference>
<keyword evidence="3" id="KW-1185">Reference proteome</keyword>
<dbReference type="Proteomes" id="UP000050424">
    <property type="component" value="Unassembled WGS sequence"/>
</dbReference>
<dbReference type="STRING" id="78410.A0A0P7BFM5"/>
<feature type="signal peptide" evidence="1">
    <location>
        <begin position="1"/>
        <end position="19"/>
    </location>
</feature>
<protein>
    <recommendedName>
        <fullName evidence="4">F-box domain-containing protein</fullName>
    </recommendedName>
</protein>
<dbReference type="OrthoDB" id="3945550at2759"/>
<gene>
    <name evidence="2" type="ORF">AK830_g4742</name>
</gene>
<evidence type="ECO:0000313" key="3">
    <source>
        <dbReference type="Proteomes" id="UP000050424"/>
    </source>
</evidence>
<evidence type="ECO:0000256" key="1">
    <source>
        <dbReference type="SAM" id="SignalP"/>
    </source>
</evidence>
<dbReference type="Gene3D" id="3.80.10.10">
    <property type="entry name" value="Ribonuclease Inhibitor"/>
    <property type="match status" value="1"/>
</dbReference>